<proteinExistence type="predicted"/>
<evidence type="ECO:0000313" key="1">
    <source>
        <dbReference type="Proteomes" id="UP000887577"/>
    </source>
</evidence>
<dbReference type="Proteomes" id="UP000887577">
    <property type="component" value="Unplaced"/>
</dbReference>
<keyword evidence="1" id="KW-1185">Reference proteome</keyword>
<evidence type="ECO:0000313" key="2">
    <source>
        <dbReference type="WBParaSite" id="PSU_v2.g5651.t1"/>
    </source>
</evidence>
<name>A0A914YZX5_9BILA</name>
<dbReference type="WBParaSite" id="PSU_v2.g5651.t1">
    <property type="protein sequence ID" value="PSU_v2.g5651.t1"/>
    <property type="gene ID" value="PSU_v2.g5651"/>
</dbReference>
<organism evidence="1 2">
    <name type="scientific">Panagrolaimus superbus</name>
    <dbReference type="NCBI Taxonomy" id="310955"/>
    <lineage>
        <taxon>Eukaryota</taxon>
        <taxon>Metazoa</taxon>
        <taxon>Ecdysozoa</taxon>
        <taxon>Nematoda</taxon>
        <taxon>Chromadorea</taxon>
        <taxon>Rhabditida</taxon>
        <taxon>Tylenchina</taxon>
        <taxon>Panagrolaimomorpha</taxon>
        <taxon>Panagrolaimoidea</taxon>
        <taxon>Panagrolaimidae</taxon>
        <taxon>Panagrolaimus</taxon>
    </lineage>
</organism>
<reference evidence="2" key="1">
    <citation type="submission" date="2022-11" db="UniProtKB">
        <authorList>
            <consortium name="WormBaseParasite"/>
        </authorList>
    </citation>
    <scope>IDENTIFICATION</scope>
</reference>
<sequence>MNGKLDQQKLQDAFKYSSNPKLLPPTSQNLFSNFRRARINCNFDLIHRIVNRQQINLTLAVNYDNQKDELKLYMFQQMENTTMAQFELFTIKTNFSQYLTSMEDLKAVFDYSDAVMYVYAVDRKIKKTVSVFFL</sequence>
<dbReference type="AlphaFoldDB" id="A0A914YZX5"/>
<protein>
    <submittedName>
        <fullName evidence="2">Uncharacterized protein</fullName>
    </submittedName>
</protein>
<accession>A0A914YZX5</accession>